<dbReference type="SUPFAM" id="SSF53448">
    <property type="entry name" value="Nucleotide-diphospho-sugar transferases"/>
    <property type="match status" value="1"/>
</dbReference>
<evidence type="ECO:0000256" key="3">
    <source>
        <dbReference type="ARBA" id="ARBA00022723"/>
    </source>
</evidence>
<keyword evidence="2" id="KW-0808">Transferase</keyword>
<proteinExistence type="predicted"/>
<dbReference type="GO" id="GO:0016757">
    <property type="term" value="F:glycosyltransferase activity"/>
    <property type="evidence" value="ECO:0007669"/>
    <property type="project" value="UniProtKB-KW"/>
</dbReference>
<keyword evidence="5" id="KW-0472">Membrane</keyword>
<reference evidence="6" key="1">
    <citation type="submission" date="2018-07" db="EMBL/GenBank/DDBJ databases">
        <authorList>
            <consortium name="PulseNet: The National Subtyping Network for Foodborne Disease Surveillance"/>
            <person name="Tarr C.L."/>
            <person name="Trees E."/>
            <person name="Katz L.S."/>
            <person name="Carleton-Romer H.A."/>
            <person name="Stroika S."/>
            <person name="Kucerova Z."/>
            <person name="Roache K.F."/>
            <person name="Sabol A.L."/>
            <person name="Besser J."/>
            <person name="Gerner-Smidt P."/>
        </authorList>
    </citation>
    <scope>NUCLEOTIDE SEQUENCE</scope>
    <source>
        <strain evidence="6">PNUSAC005345</strain>
    </source>
</reference>
<feature type="coiled-coil region" evidence="4">
    <location>
        <begin position="333"/>
        <end position="395"/>
    </location>
</feature>
<dbReference type="PANTHER" id="PTHR13778">
    <property type="entry name" value="GLYCOSYLTRANSFERASE 8 DOMAIN-CONTAINING PROTEIN"/>
    <property type="match status" value="1"/>
</dbReference>
<gene>
    <name evidence="6" type="ORF">DVV54_08625</name>
</gene>
<comment type="caution">
    <text evidence="6">The sequence shown here is derived from an EMBL/GenBank/DDBJ whole genome shotgun (WGS) entry which is preliminary data.</text>
</comment>
<evidence type="ECO:0000256" key="5">
    <source>
        <dbReference type="SAM" id="Phobius"/>
    </source>
</evidence>
<dbReference type="InterPro" id="IPR029044">
    <property type="entry name" value="Nucleotide-diphossugar_trans"/>
</dbReference>
<feature type="transmembrane region" description="Helical" evidence="5">
    <location>
        <begin position="428"/>
        <end position="445"/>
    </location>
</feature>
<evidence type="ECO:0000256" key="4">
    <source>
        <dbReference type="SAM" id="Coils"/>
    </source>
</evidence>
<dbReference type="Pfam" id="PF01501">
    <property type="entry name" value="Glyco_transf_8"/>
    <property type="match status" value="1"/>
</dbReference>
<dbReference type="Gene3D" id="3.90.550.10">
    <property type="entry name" value="Spore Coat Polysaccharide Biosynthesis Protein SpsA, Chain A"/>
    <property type="match status" value="1"/>
</dbReference>
<dbReference type="AlphaFoldDB" id="A0A5Y5R624"/>
<evidence type="ECO:0000313" key="6">
    <source>
        <dbReference type="EMBL" id="EAL7778229.1"/>
    </source>
</evidence>
<dbReference type="RefSeq" id="WP_072225879.1">
    <property type="nucleotide sequence ID" value="NZ_CAJGXM010000046.1"/>
</dbReference>
<evidence type="ECO:0000256" key="1">
    <source>
        <dbReference type="ARBA" id="ARBA00022676"/>
    </source>
</evidence>
<keyword evidence="5" id="KW-1133">Transmembrane helix</keyword>
<dbReference type="InterPro" id="IPR050748">
    <property type="entry name" value="Glycosyltrans_8_dom-fam"/>
</dbReference>
<sequence length="522" mass="61426">MLHIAFSCSIEYIKYCAVVITSILMHGDHKEEYCFYIITSSSITKSMVDRIKAFEKKLNENYTVNISLFFINEDEYKNHPIYAGSTASFWRLKVAEALPVDVDKCIFLGVDVLVLGNIKKLIEMDLQNKTVGMAPDCFNFKGFLRSMKSRDVEKLDFIFPYPEYYSNVDVMLIDLKQWRQKNISQQCELLFQQYIPKWVEQDLINAVLGDDIYELSPRWNFWIGGHYVISRLGKKITFKGESLKPYWKYTRSEFEQSERNIQIAHFTHCCRKPWVTPYSHLDQDFKFIKYPYYDTWWHIAMQTPVFKKELIEIYRRIENNKVDVYQNTVVPQIKSLQTTIKNNEAKLVQMQTSNNTLNKTIQEKDIIINSNTNQIDQLQNNIQEKSTQLNQLQSKLSFQTQYGTAKSRIQNQLSYKLGQAMIINSKSLLGYLIMPMILLNIIISHKQAQKAYKLKIKKNPNLALPPLESYPDYKEALKEKECLTYKLGEALIKASNNWYGGGYIKLWFEIRKLKREGRKVRK</sequence>
<evidence type="ECO:0008006" key="7">
    <source>
        <dbReference type="Google" id="ProtNLM"/>
    </source>
</evidence>
<accession>A0A5Y5R624</accession>
<dbReference type="CDD" id="cd04194">
    <property type="entry name" value="GT8_A4GalT_like"/>
    <property type="match status" value="1"/>
</dbReference>
<dbReference type="EMBL" id="AACRCY010000017">
    <property type="protein sequence ID" value="EAL7778229.1"/>
    <property type="molecule type" value="Genomic_DNA"/>
</dbReference>
<dbReference type="PANTHER" id="PTHR13778:SF47">
    <property type="entry name" value="LIPOPOLYSACCHARIDE 1,3-GALACTOSYLTRANSFERASE"/>
    <property type="match status" value="1"/>
</dbReference>
<keyword evidence="3" id="KW-0479">Metal-binding</keyword>
<keyword evidence="1" id="KW-0328">Glycosyltransferase</keyword>
<evidence type="ECO:0000256" key="2">
    <source>
        <dbReference type="ARBA" id="ARBA00022679"/>
    </source>
</evidence>
<protein>
    <recommendedName>
        <fullName evidence="7">Glycosyltransferase family 8 protein</fullName>
    </recommendedName>
</protein>
<keyword evidence="4" id="KW-0175">Coiled coil</keyword>
<keyword evidence="5" id="KW-0812">Transmembrane</keyword>
<dbReference type="GO" id="GO:0046872">
    <property type="term" value="F:metal ion binding"/>
    <property type="evidence" value="ECO:0007669"/>
    <property type="project" value="UniProtKB-KW"/>
</dbReference>
<name>A0A5Y5R624_CAMCO</name>
<dbReference type="InterPro" id="IPR002495">
    <property type="entry name" value="Glyco_trans_8"/>
</dbReference>
<organism evidence="6">
    <name type="scientific">Campylobacter coli</name>
    <dbReference type="NCBI Taxonomy" id="195"/>
    <lineage>
        <taxon>Bacteria</taxon>
        <taxon>Pseudomonadati</taxon>
        <taxon>Campylobacterota</taxon>
        <taxon>Epsilonproteobacteria</taxon>
        <taxon>Campylobacterales</taxon>
        <taxon>Campylobacteraceae</taxon>
        <taxon>Campylobacter</taxon>
    </lineage>
</organism>